<dbReference type="AlphaFoldDB" id="A0A1G8VCU5"/>
<organism evidence="1 2">
    <name type="scientific">Halovenus aranensis</name>
    <dbReference type="NCBI Taxonomy" id="890420"/>
    <lineage>
        <taxon>Archaea</taxon>
        <taxon>Methanobacteriati</taxon>
        <taxon>Methanobacteriota</taxon>
        <taxon>Stenosarchaea group</taxon>
        <taxon>Halobacteria</taxon>
        <taxon>Halobacteriales</taxon>
        <taxon>Haloarculaceae</taxon>
        <taxon>Halovenus</taxon>
    </lineage>
</organism>
<dbReference type="InterPro" id="IPR032710">
    <property type="entry name" value="NTF2-like_dom_sf"/>
</dbReference>
<evidence type="ECO:0008006" key="3">
    <source>
        <dbReference type="Google" id="ProtNLM"/>
    </source>
</evidence>
<dbReference type="EMBL" id="FNFC01000006">
    <property type="protein sequence ID" value="SDJ62960.1"/>
    <property type="molecule type" value="Genomic_DNA"/>
</dbReference>
<keyword evidence="2" id="KW-1185">Reference proteome</keyword>
<dbReference type="SUPFAM" id="SSF54427">
    <property type="entry name" value="NTF2-like"/>
    <property type="match status" value="1"/>
</dbReference>
<protein>
    <recommendedName>
        <fullName evidence="3">SnoaL-like domain-containing protein</fullName>
    </recommendedName>
</protein>
<accession>A0A1G8VCU5</accession>
<evidence type="ECO:0000313" key="2">
    <source>
        <dbReference type="Proteomes" id="UP000198856"/>
    </source>
</evidence>
<gene>
    <name evidence="1" type="ORF">SAMN05216226_10696</name>
</gene>
<dbReference type="Proteomes" id="UP000198856">
    <property type="component" value="Unassembled WGS sequence"/>
</dbReference>
<reference evidence="1 2" key="1">
    <citation type="submission" date="2016-10" db="EMBL/GenBank/DDBJ databases">
        <authorList>
            <person name="de Groot N.N."/>
        </authorList>
    </citation>
    <scope>NUCLEOTIDE SEQUENCE [LARGE SCALE GENOMIC DNA]</scope>
    <source>
        <strain evidence="1 2">IBRC-M10015</strain>
    </source>
</reference>
<proteinExistence type="predicted"/>
<dbReference type="Gene3D" id="3.10.450.50">
    <property type="match status" value="1"/>
</dbReference>
<name>A0A1G8VCU5_9EURY</name>
<sequence>MVAAAAGGGWYFFLRDSGTSSGGDKGKIETVIRTQAEAFDNGNIERYMGTVHPESPVYDASRRQLETMFERFSPDVLTVDITIESIEMLSEEQAEAKVVQTTRIDSEGFRDNRLTQTFDMRPHQGEWLLYDSTVSETEYLE</sequence>
<dbReference type="RefSeq" id="WP_245683194.1">
    <property type="nucleotide sequence ID" value="NZ_FNFC01000006.1"/>
</dbReference>
<evidence type="ECO:0000313" key="1">
    <source>
        <dbReference type="EMBL" id="SDJ62960.1"/>
    </source>
</evidence>